<keyword evidence="5 6" id="KW-0472">Membrane</keyword>
<dbReference type="SFLD" id="SFLDG00002">
    <property type="entry name" value="C1.7:_P-type_atpase_like"/>
    <property type="match status" value="1"/>
</dbReference>
<accession>A0A7G5FGV6</accession>
<dbReference type="InterPro" id="IPR036412">
    <property type="entry name" value="HAD-like_sf"/>
</dbReference>
<dbReference type="Pfam" id="PF00702">
    <property type="entry name" value="Hydrolase"/>
    <property type="match status" value="1"/>
</dbReference>
<feature type="transmembrane region" description="Helical" evidence="6">
    <location>
        <begin position="613"/>
        <end position="631"/>
    </location>
</feature>
<evidence type="ECO:0000256" key="3">
    <source>
        <dbReference type="ARBA" id="ARBA00022967"/>
    </source>
</evidence>
<feature type="transmembrane region" description="Helical" evidence="6">
    <location>
        <begin position="738"/>
        <end position="759"/>
    </location>
</feature>
<dbReference type="RefSeq" id="WP_182386664.1">
    <property type="nucleotide sequence ID" value="NZ_CP059833.1"/>
</dbReference>
<keyword evidence="9" id="KW-1185">Reference proteome</keyword>
<dbReference type="SFLD" id="SFLDS00003">
    <property type="entry name" value="Haloacid_Dehalogenase"/>
    <property type="match status" value="1"/>
</dbReference>
<evidence type="ECO:0000256" key="4">
    <source>
        <dbReference type="ARBA" id="ARBA00022989"/>
    </source>
</evidence>
<dbReference type="InterPro" id="IPR023298">
    <property type="entry name" value="ATPase_P-typ_TM_dom_sf"/>
</dbReference>
<dbReference type="PRINTS" id="PR00119">
    <property type="entry name" value="CATATPASE"/>
</dbReference>
<dbReference type="EMBL" id="CP059833">
    <property type="protein sequence ID" value="QMV85847.1"/>
    <property type="molecule type" value="Genomic_DNA"/>
</dbReference>
<feature type="transmembrane region" description="Helical" evidence="6">
    <location>
        <begin position="49"/>
        <end position="75"/>
    </location>
</feature>
<feature type="transmembrane region" description="Helical" evidence="6">
    <location>
        <begin position="588"/>
        <end position="607"/>
    </location>
</feature>
<keyword evidence="2 6" id="KW-0812">Transmembrane</keyword>
<evidence type="ECO:0000259" key="7">
    <source>
        <dbReference type="Pfam" id="PF00122"/>
    </source>
</evidence>
<sequence>MSFVTSENGLTSAEVAQRREQGAVNHVVRKTGRTVSEIVRSNVFTRINAILAILFAIVMVTGSWINGAFGLLIIANSSIGIIQELRAKRTLDRLTILGESKPRVLRDGTTTEISQSDIVLDDLIEVGSGEQILVDGVVKQANELKVDESMLSGESDPVRKKAGDEVLSGSFVVAGDGTFQATRIGEDSYAAKLVAEAGEFRLTDSELQKGIDKILKIIGWLLIPTGALTIWTQLWRTGAPVKEAILAMVAALVPMVPEGLVLMTSIAFAVGVVRLGRRKALVNELTAIESLARVDTVCVDKTGTLTENRMELLKIQPLGETDVQPVLRAMVAADKHPNDTMQAIAAGLDDGETPQLVRVEPFDSARKWSGVDLGERGKWVLGAPEVLCDEDAVLHAVAGQLDQGLRVLLVAQVAEFRDRPTPQAMVILQQKLRPDARETLEYFAHEDVTVKVISGDNAVSVSAVARQVGIEGEAMDARDLTSDTMGEQVAKARIFGRVKPDQKRAMVVAMQAEGHTVAMTGDGVNDVLALKAADIGVAMGAGAPASRSVAQVVLLDNTFATLPHVVAEGRRVIGNIERVANLFLTKTIYSVVVAFVLGVAGLTYPFQPIHVTMIGWFTIGIPAFVLSLAPNTERARPGFVRRVLWLAIPFGVLIALFTMGFWFAHYPAEFGGVEHRQVATATLAVLLIMAMWVLGVVARPWRWWKVLLIGAGVLGYVVIFSVPVLQRWLLLDSANVPLLIDAILTGLVGAAAIEGTRWLSRWVDNRRR</sequence>
<dbReference type="Gene3D" id="1.20.1110.10">
    <property type="entry name" value="Calcium-transporting ATPase, transmembrane domain"/>
    <property type="match status" value="1"/>
</dbReference>
<dbReference type="SUPFAM" id="SSF81660">
    <property type="entry name" value="Metal cation-transporting ATPase, ATP-binding domain N"/>
    <property type="match status" value="1"/>
</dbReference>
<organism evidence="8 9">
    <name type="scientific">Corynebacterium hindlerae</name>
    <dbReference type="NCBI Taxonomy" id="699041"/>
    <lineage>
        <taxon>Bacteria</taxon>
        <taxon>Bacillati</taxon>
        <taxon>Actinomycetota</taxon>
        <taxon>Actinomycetes</taxon>
        <taxon>Mycobacteriales</taxon>
        <taxon>Corynebacteriaceae</taxon>
        <taxon>Corynebacterium</taxon>
    </lineage>
</organism>
<reference evidence="8 9" key="1">
    <citation type="submission" date="2020-07" db="EMBL/GenBank/DDBJ databases">
        <title>non toxigenic Corynebacterium sp. nov from a clinical source.</title>
        <authorList>
            <person name="Bernier A.-M."/>
            <person name="Bernard K."/>
        </authorList>
    </citation>
    <scope>NUCLEOTIDE SEQUENCE [LARGE SCALE GENOMIC DNA]</scope>
    <source>
        <strain evidence="9">NML 93-0612</strain>
    </source>
</reference>
<proteinExistence type="predicted"/>
<name>A0A7G5FGV6_9CORY</name>
<evidence type="ECO:0000256" key="6">
    <source>
        <dbReference type="SAM" id="Phobius"/>
    </source>
</evidence>
<evidence type="ECO:0000256" key="2">
    <source>
        <dbReference type="ARBA" id="ARBA00022692"/>
    </source>
</evidence>
<dbReference type="GO" id="GO:0005886">
    <property type="term" value="C:plasma membrane"/>
    <property type="evidence" value="ECO:0007669"/>
    <property type="project" value="UniProtKB-SubCell"/>
</dbReference>
<keyword evidence="3" id="KW-1278">Translocase</keyword>
<dbReference type="Gene3D" id="3.40.1110.10">
    <property type="entry name" value="Calcium-transporting ATPase, cytoplasmic domain N"/>
    <property type="match status" value="1"/>
</dbReference>
<dbReference type="GO" id="GO:0005524">
    <property type="term" value="F:ATP binding"/>
    <property type="evidence" value="ECO:0007669"/>
    <property type="project" value="UniProtKB-KW"/>
</dbReference>
<feature type="transmembrane region" description="Helical" evidence="6">
    <location>
        <begin position="643"/>
        <end position="664"/>
    </location>
</feature>
<keyword evidence="4 6" id="KW-1133">Transmembrane helix</keyword>
<evidence type="ECO:0000313" key="8">
    <source>
        <dbReference type="EMBL" id="QMV85847.1"/>
    </source>
</evidence>
<feature type="domain" description="P-type ATPase A" evidence="7">
    <location>
        <begin position="101"/>
        <end position="195"/>
    </location>
</feature>
<dbReference type="Pfam" id="PF00122">
    <property type="entry name" value="E1-E2_ATPase"/>
    <property type="match status" value="1"/>
</dbReference>
<evidence type="ECO:0000313" key="9">
    <source>
        <dbReference type="Proteomes" id="UP000515570"/>
    </source>
</evidence>
<dbReference type="SFLD" id="SFLDF00027">
    <property type="entry name" value="p-type_atpase"/>
    <property type="match status" value="1"/>
</dbReference>
<dbReference type="InterPro" id="IPR044492">
    <property type="entry name" value="P_typ_ATPase_HD_dom"/>
</dbReference>
<dbReference type="InterPro" id="IPR023299">
    <property type="entry name" value="ATPase_P-typ_cyto_dom_N"/>
</dbReference>
<dbReference type="GO" id="GO:0016887">
    <property type="term" value="F:ATP hydrolysis activity"/>
    <property type="evidence" value="ECO:0007669"/>
    <property type="project" value="InterPro"/>
</dbReference>
<dbReference type="InterPro" id="IPR059000">
    <property type="entry name" value="ATPase_P-type_domA"/>
</dbReference>
<comment type="subcellular location">
    <subcellularLocation>
        <location evidence="1">Cell membrane</location>
        <topology evidence="1">Multi-pass membrane protein</topology>
    </subcellularLocation>
</comment>
<dbReference type="Proteomes" id="UP000515570">
    <property type="component" value="Chromosome"/>
</dbReference>
<evidence type="ECO:0000256" key="5">
    <source>
        <dbReference type="ARBA" id="ARBA00023136"/>
    </source>
</evidence>
<dbReference type="Gene3D" id="3.40.50.1000">
    <property type="entry name" value="HAD superfamily/HAD-like"/>
    <property type="match status" value="1"/>
</dbReference>
<feature type="transmembrane region" description="Helical" evidence="6">
    <location>
        <begin position="676"/>
        <end position="694"/>
    </location>
</feature>
<dbReference type="NCBIfam" id="TIGR01494">
    <property type="entry name" value="ATPase_P-type"/>
    <property type="match status" value="2"/>
</dbReference>
<dbReference type="InterPro" id="IPR008250">
    <property type="entry name" value="ATPase_P-typ_transduc_dom_A_sf"/>
</dbReference>
<dbReference type="PRINTS" id="PR00120">
    <property type="entry name" value="HATPASE"/>
</dbReference>
<dbReference type="Gene3D" id="2.70.150.10">
    <property type="entry name" value="Calcium-transporting ATPase, cytoplasmic transduction domain A"/>
    <property type="match status" value="1"/>
</dbReference>
<dbReference type="SUPFAM" id="SSF56784">
    <property type="entry name" value="HAD-like"/>
    <property type="match status" value="1"/>
</dbReference>
<dbReference type="SUPFAM" id="SSF81653">
    <property type="entry name" value="Calcium ATPase, transduction domain A"/>
    <property type="match status" value="1"/>
</dbReference>
<dbReference type="SUPFAM" id="SSF81665">
    <property type="entry name" value="Calcium ATPase, transmembrane domain M"/>
    <property type="match status" value="1"/>
</dbReference>
<feature type="transmembrane region" description="Helical" evidence="6">
    <location>
        <begin position="706"/>
        <end position="726"/>
    </location>
</feature>
<dbReference type="InterPro" id="IPR001757">
    <property type="entry name" value="P_typ_ATPase"/>
</dbReference>
<dbReference type="InterPro" id="IPR023214">
    <property type="entry name" value="HAD_sf"/>
</dbReference>
<dbReference type="PANTHER" id="PTHR42861">
    <property type="entry name" value="CALCIUM-TRANSPORTING ATPASE"/>
    <property type="match status" value="1"/>
</dbReference>
<dbReference type="PROSITE" id="PS00154">
    <property type="entry name" value="ATPASE_E1_E2"/>
    <property type="match status" value="1"/>
</dbReference>
<evidence type="ECO:0000256" key="1">
    <source>
        <dbReference type="ARBA" id="ARBA00004651"/>
    </source>
</evidence>
<dbReference type="InterPro" id="IPR018303">
    <property type="entry name" value="ATPase_P-typ_P_site"/>
</dbReference>
<feature type="transmembrane region" description="Helical" evidence="6">
    <location>
        <begin position="244"/>
        <end position="273"/>
    </location>
</feature>
<gene>
    <name evidence="8" type="ORF">HW450_03695</name>
</gene>
<feature type="transmembrane region" description="Helical" evidence="6">
    <location>
        <begin position="214"/>
        <end position="232"/>
    </location>
</feature>
<dbReference type="AlphaFoldDB" id="A0A7G5FGV6"/>
<protein>
    <submittedName>
        <fullName evidence="8">HAD-IC family P-type ATPase</fullName>
    </submittedName>
</protein>